<dbReference type="InterPro" id="IPR015422">
    <property type="entry name" value="PyrdxlP-dep_Trfase_small"/>
</dbReference>
<dbReference type="PIRSF" id="PIRSF000524">
    <property type="entry name" value="SPT"/>
    <property type="match status" value="1"/>
</dbReference>
<comment type="catalytic activity">
    <reaction evidence="6 7">
        <text>(2-aminoethyl)phosphonate + pyruvate = phosphonoacetaldehyde + L-alanine</text>
        <dbReference type="Rhea" id="RHEA:17021"/>
        <dbReference type="ChEBI" id="CHEBI:15361"/>
        <dbReference type="ChEBI" id="CHEBI:57418"/>
        <dbReference type="ChEBI" id="CHEBI:57972"/>
        <dbReference type="ChEBI" id="CHEBI:58383"/>
        <dbReference type="EC" id="2.6.1.37"/>
    </reaction>
</comment>
<evidence type="ECO:0000256" key="8">
    <source>
        <dbReference type="PIRSR" id="PIRSR000524-1"/>
    </source>
</evidence>
<dbReference type="GO" id="GO:0047304">
    <property type="term" value="F:2-aminoethylphosphonate-pyruvate transaminase activity"/>
    <property type="evidence" value="ECO:0007669"/>
    <property type="project" value="UniProtKB-UniRule"/>
</dbReference>
<evidence type="ECO:0000313" key="11">
    <source>
        <dbReference type="EMBL" id="PWV65567.1"/>
    </source>
</evidence>
<dbReference type="NCBIfam" id="TIGR02326">
    <property type="entry name" value="transamin_PhnW"/>
    <property type="match status" value="1"/>
</dbReference>
<accession>A0A317MZC8</accession>
<evidence type="ECO:0000256" key="2">
    <source>
        <dbReference type="ARBA" id="ARBA00022576"/>
    </source>
</evidence>
<comment type="caution">
    <text evidence="11">The sequence shown here is derived from an EMBL/GenBank/DDBJ whole genome shotgun (WGS) entry which is preliminary data.</text>
</comment>
<evidence type="ECO:0000256" key="1">
    <source>
        <dbReference type="ARBA" id="ARBA00001933"/>
    </source>
</evidence>
<evidence type="ECO:0000259" key="10">
    <source>
        <dbReference type="Pfam" id="PF00266"/>
    </source>
</evidence>
<keyword evidence="2 7" id="KW-0032">Aminotransferase</keyword>
<protein>
    <recommendedName>
        <fullName evidence="7">2-aminoethylphosphonate--pyruvate transaminase</fullName>
        <ecNumber evidence="7">2.6.1.37</ecNumber>
    </recommendedName>
    <alternativeName>
        <fullName evidence="7">2-aminoethylphosphonate aminotransferase</fullName>
    </alternativeName>
    <alternativeName>
        <fullName evidence="7">AEP transaminase</fullName>
        <shortName evidence="7">AEPT</shortName>
    </alternativeName>
</protein>
<keyword evidence="5 7" id="KW-0670">Pyruvate</keyword>
<comment type="similarity">
    <text evidence="7">Belongs to the class-V pyridoxal-phosphate-dependent aminotransferase family. PhnW subfamily.</text>
</comment>
<dbReference type="Pfam" id="PF00266">
    <property type="entry name" value="Aminotran_5"/>
    <property type="match status" value="1"/>
</dbReference>
<dbReference type="Gene3D" id="3.90.1150.10">
    <property type="entry name" value="Aspartate Aminotransferase, domain 1"/>
    <property type="match status" value="1"/>
</dbReference>
<dbReference type="EC" id="2.6.1.37" evidence="7"/>
<proteinExistence type="inferred from homology"/>
<comment type="cofactor">
    <cofactor evidence="1 7 9">
        <name>pyridoxal 5'-phosphate</name>
        <dbReference type="ChEBI" id="CHEBI:597326"/>
    </cofactor>
</comment>
<evidence type="ECO:0000256" key="5">
    <source>
        <dbReference type="ARBA" id="ARBA00023317"/>
    </source>
</evidence>
<reference evidence="11 12" key="1">
    <citation type="submission" date="2018-05" db="EMBL/GenBank/DDBJ databases">
        <title>Genomic Encyclopedia of Type Strains, Phase IV (KMG-IV): sequencing the most valuable type-strain genomes for metagenomic binning, comparative biology and taxonomic classification.</title>
        <authorList>
            <person name="Goeker M."/>
        </authorList>
    </citation>
    <scope>NUCLEOTIDE SEQUENCE [LARGE SCALE GENOMIC DNA]</scope>
    <source>
        <strain evidence="11 12">DSM 23606</strain>
    </source>
</reference>
<dbReference type="PANTHER" id="PTHR42778:SF1">
    <property type="entry name" value="2-AMINOETHYLPHOSPHONATE--PYRUVATE TRANSAMINASE"/>
    <property type="match status" value="1"/>
</dbReference>
<dbReference type="InterPro" id="IPR015421">
    <property type="entry name" value="PyrdxlP-dep_Trfase_major"/>
</dbReference>
<evidence type="ECO:0000256" key="9">
    <source>
        <dbReference type="PIRSR" id="PIRSR000524-50"/>
    </source>
</evidence>
<sequence length="386" mass="41394">MTQSALPADPWLLTPGPLSTARATREAMLHDWGSWDAEFRTLTAGVRGALLAIAHGEASHVCVPVQGSGSFAVEATLGTLIPRSAKTLVLANGAYGKRIAEQLSVMGRACEVLDTGDYLPPEPAEVERRLRADPELGWVCVVHCETSSGILNPLAAIAEVVARCGRELIVDAMSSFAALPLDLRELPAAALIASANKCIEGVPGFGFALIRRERLAASAGQAHSLCLDLHAQWRYFERSGQWRYTPPTHVVAAAARALELYAQEGGQTGRLARYTRNAERLVAGMQALGFRPLLAPRWRSPIIVSFLVPGSARFDFERFYLAIKARGYVIYPGKLTSVDSFRIGVIGQLFDAQIDGVLAAVRSALDELDIADGAPDPAVVAAQPAF</sequence>
<comment type="function">
    <text evidence="7">Involved in phosphonate degradation.</text>
</comment>
<dbReference type="InterPro" id="IPR000192">
    <property type="entry name" value="Aminotrans_V_dom"/>
</dbReference>
<evidence type="ECO:0000256" key="4">
    <source>
        <dbReference type="ARBA" id="ARBA00022898"/>
    </source>
</evidence>
<dbReference type="SUPFAM" id="SSF53383">
    <property type="entry name" value="PLP-dependent transferases"/>
    <property type="match status" value="1"/>
</dbReference>
<dbReference type="PANTHER" id="PTHR42778">
    <property type="entry name" value="2-AMINOETHYLPHOSPHONATE--PYRUVATE TRANSAMINASE"/>
    <property type="match status" value="1"/>
</dbReference>
<comment type="subunit">
    <text evidence="7">Homodimer.</text>
</comment>
<organism evidence="11 12">
    <name type="scientific">Plasticicumulans acidivorans</name>
    <dbReference type="NCBI Taxonomy" id="886464"/>
    <lineage>
        <taxon>Bacteria</taxon>
        <taxon>Pseudomonadati</taxon>
        <taxon>Pseudomonadota</taxon>
        <taxon>Gammaproteobacteria</taxon>
        <taxon>Candidatus Competibacteraceae</taxon>
        <taxon>Plasticicumulans</taxon>
    </lineage>
</organism>
<keyword evidence="12" id="KW-1185">Reference proteome</keyword>
<keyword evidence="3 7" id="KW-0808">Transferase</keyword>
<evidence type="ECO:0000313" key="12">
    <source>
        <dbReference type="Proteomes" id="UP000246569"/>
    </source>
</evidence>
<dbReference type="RefSeq" id="WP_110016573.1">
    <property type="nucleotide sequence ID" value="NZ_QGTJ01000001.1"/>
</dbReference>
<evidence type="ECO:0000256" key="6">
    <source>
        <dbReference type="ARBA" id="ARBA00049460"/>
    </source>
</evidence>
<dbReference type="HAMAP" id="MF_01376">
    <property type="entry name" value="PhnW_aminotrans_5"/>
    <property type="match status" value="1"/>
</dbReference>
<feature type="binding site" evidence="8">
    <location>
        <position position="342"/>
    </location>
    <ligand>
        <name>substrate</name>
    </ligand>
</feature>
<evidence type="ECO:0000256" key="3">
    <source>
        <dbReference type="ARBA" id="ARBA00022679"/>
    </source>
</evidence>
<dbReference type="Gene3D" id="3.40.640.10">
    <property type="entry name" value="Type I PLP-dependent aspartate aminotransferase-like (Major domain)"/>
    <property type="match status" value="1"/>
</dbReference>
<dbReference type="InterPro" id="IPR012703">
    <property type="entry name" value="NH2EtPonate_pyrv_transaminase"/>
</dbReference>
<keyword evidence="4 7" id="KW-0663">Pyridoxal phosphate</keyword>
<feature type="domain" description="Aminotransferase class V" evidence="10">
    <location>
        <begin position="121"/>
        <end position="315"/>
    </location>
</feature>
<gene>
    <name evidence="7" type="primary">phnW</name>
    <name evidence="11" type="ORF">C7443_10151</name>
</gene>
<dbReference type="AlphaFoldDB" id="A0A317MZC8"/>
<dbReference type="OrthoDB" id="9766472at2"/>
<dbReference type="NCBIfam" id="TIGR03301">
    <property type="entry name" value="PhnW-AepZ"/>
    <property type="match status" value="1"/>
</dbReference>
<dbReference type="NCBIfam" id="NF010006">
    <property type="entry name" value="PRK13479.1"/>
    <property type="match status" value="1"/>
</dbReference>
<name>A0A317MZC8_9GAMM</name>
<dbReference type="Proteomes" id="UP000246569">
    <property type="component" value="Unassembled WGS sequence"/>
</dbReference>
<feature type="modified residue" description="N6-(pyridoxal phosphate)lysine" evidence="7 9">
    <location>
        <position position="197"/>
    </location>
</feature>
<dbReference type="InterPro" id="IPR024169">
    <property type="entry name" value="SP_NH2Trfase/AEP_transaminase"/>
</dbReference>
<dbReference type="GO" id="GO:0019700">
    <property type="term" value="P:organic phosphonate catabolic process"/>
    <property type="evidence" value="ECO:0007669"/>
    <property type="project" value="UniProtKB-UniRule"/>
</dbReference>
<evidence type="ECO:0000256" key="7">
    <source>
        <dbReference type="HAMAP-Rule" id="MF_01376"/>
    </source>
</evidence>
<dbReference type="EMBL" id="QGTJ01000001">
    <property type="protein sequence ID" value="PWV65567.1"/>
    <property type="molecule type" value="Genomic_DNA"/>
</dbReference>
<dbReference type="InterPro" id="IPR015424">
    <property type="entry name" value="PyrdxlP-dep_Trfase"/>
</dbReference>